<dbReference type="EMBL" id="CYXR01000004">
    <property type="protein sequence ID" value="CUM80303.1"/>
    <property type="molecule type" value="Genomic_DNA"/>
</dbReference>
<dbReference type="PANTHER" id="PTHR43394">
    <property type="entry name" value="ATP-DEPENDENT PERMEASE MDL1, MITOCHONDRIAL"/>
    <property type="match status" value="1"/>
</dbReference>
<dbReference type="EMBL" id="BSCI01000005">
    <property type="protein sequence ID" value="GLG86502.1"/>
    <property type="molecule type" value="Genomic_DNA"/>
</dbReference>
<dbReference type="Gene3D" id="3.40.50.300">
    <property type="entry name" value="P-loop containing nucleotide triphosphate hydrolases"/>
    <property type="match status" value="1"/>
</dbReference>
<dbReference type="AlphaFoldDB" id="A0A173RQN7"/>
<dbReference type="InterPro" id="IPR027417">
    <property type="entry name" value="P-loop_NTPase"/>
</dbReference>
<reference evidence="1 3" key="1">
    <citation type="submission" date="2015-09" db="EMBL/GenBank/DDBJ databases">
        <authorList>
            <consortium name="Pathogen Informatics"/>
        </authorList>
    </citation>
    <scope>NUCLEOTIDE SEQUENCE [LARGE SCALE GENOMIC DNA]</scope>
    <source>
        <strain evidence="1 3">2789STDY5834962</strain>
    </source>
</reference>
<keyword evidence="1" id="KW-0067">ATP-binding</keyword>
<dbReference type="Proteomes" id="UP000095727">
    <property type="component" value="Unassembled WGS sequence"/>
</dbReference>
<reference evidence="2" key="2">
    <citation type="submission" date="2022-09" db="EMBL/GenBank/DDBJ databases">
        <title>Draft genome sequence of Coprococcus comes strain 31264.</title>
        <authorList>
            <person name="Atsushi H."/>
            <person name="Moriya O."/>
            <person name="Mitsuo S."/>
        </authorList>
    </citation>
    <scope>NUCLEOTIDE SEQUENCE</scope>
    <source>
        <strain evidence="2">JCM 31264</strain>
    </source>
</reference>
<evidence type="ECO:0000313" key="1">
    <source>
        <dbReference type="EMBL" id="CUM80303.1"/>
    </source>
</evidence>
<dbReference type="PANTHER" id="PTHR43394:SF1">
    <property type="entry name" value="ATP-BINDING CASSETTE SUB-FAMILY B MEMBER 10, MITOCHONDRIAL"/>
    <property type="match status" value="1"/>
</dbReference>
<dbReference type="Proteomes" id="UP001145109">
    <property type="component" value="Unassembled WGS sequence"/>
</dbReference>
<dbReference type="GO" id="GO:0016787">
    <property type="term" value="F:hydrolase activity"/>
    <property type="evidence" value="ECO:0007669"/>
    <property type="project" value="UniProtKB-KW"/>
</dbReference>
<organism evidence="1 3">
    <name type="scientific">Coprococcus comes</name>
    <dbReference type="NCBI Taxonomy" id="410072"/>
    <lineage>
        <taxon>Bacteria</taxon>
        <taxon>Bacillati</taxon>
        <taxon>Bacillota</taxon>
        <taxon>Clostridia</taxon>
        <taxon>Lachnospirales</taxon>
        <taxon>Lachnospiraceae</taxon>
        <taxon>Coprococcus</taxon>
    </lineage>
</organism>
<dbReference type="GO" id="GO:0015421">
    <property type="term" value="F:ABC-type oligopeptide transporter activity"/>
    <property type="evidence" value="ECO:0007669"/>
    <property type="project" value="TreeGrafter"/>
</dbReference>
<proteinExistence type="predicted"/>
<name>A0A173RQN7_9FIRM</name>
<evidence type="ECO:0000313" key="2">
    <source>
        <dbReference type="EMBL" id="GLG86502.1"/>
    </source>
</evidence>
<gene>
    <name evidence="1" type="primary">irtA</name>
    <name evidence="2" type="ORF">comes_10470</name>
    <name evidence="1" type="ORF">ERS852574_00799</name>
</gene>
<dbReference type="GO" id="GO:0005524">
    <property type="term" value="F:ATP binding"/>
    <property type="evidence" value="ECO:0007669"/>
    <property type="project" value="UniProtKB-KW"/>
</dbReference>
<keyword evidence="1" id="KW-0547">Nucleotide-binding</keyword>
<evidence type="ECO:0000313" key="3">
    <source>
        <dbReference type="Proteomes" id="UP000095727"/>
    </source>
</evidence>
<reference evidence="2" key="3">
    <citation type="submission" date="2022-11" db="EMBL/GenBank/DDBJ databases">
        <title>Draft genome sequence of Coprococcus comes strain 31264.</title>
        <authorList>
            <person name="Hisatomi A."/>
            <person name="Ohkuma M."/>
            <person name="Sakamoto M."/>
        </authorList>
    </citation>
    <scope>NUCLEOTIDE SEQUENCE</scope>
    <source>
        <strain evidence="2">JCM 31264</strain>
    </source>
</reference>
<sequence length="84" mass="9920">MDEPTASLDPISEREVYRLSEHIFQEKTTLFITHRLGAVSQMDEILVLDHGQLVEHGCHEELMRKNGVYRKLYQTQKEMYVDEI</sequence>
<dbReference type="EC" id="3.6.3.-" evidence="1"/>
<protein>
    <submittedName>
        <fullName evidence="1">Iron import ATP-binding/permease protein IrtA</fullName>
        <ecNumber evidence="1">3.6.3.-</ecNumber>
    </submittedName>
</protein>
<dbReference type="RefSeq" id="WP_055155869.1">
    <property type="nucleotide sequence ID" value="NZ_BSCI01000005.1"/>
</dbReference>
<accession>A0A173RQN7</accession>
<keyword evidence="1" id="KW-0378">Hydrolase</keyword>
<dbReference type="SUPFAM" id="SSF52540">
    <property type="entry name" value="P-loop containing nucleoside triphosphate hydrolases"/>
    <property type="match status" value="1"/>
</dbReference>
<dbReference type="InterPro" id="IPR039421">
    <property type="entry name" value="Type_1_exporter"/>
</dbReference>